<gene>
    <name evidence="3" type="ORF">SAMN05660236_3245</name>
</gene>
<dbReference type="GO" id="GO:0051082">
    <property type="term" value="F:unfolded protein binding"/>
    <property type="evidence" value="ECO:0007669"/>
    <property type="project" value="InterPro"/>
</dbReference>
<evidence type="ECO:0000256" key="1">
    <source>
        <dbReference type="ARBA" id="ARBA00009091"/>
    </source>
</evidence>
<dbReference type="Pfam" id="PF03938">
    <property type="entry name" value="OmpH"/>
    <property type="match status" value="1"/>
</dbReference>
<dbReference type="SUPFAM" id="SSF111384">
    <property type="entry name" value="OmpH-like"/>
    <property type="match status" value="1"/>
</dbReference>
<reference evidence="3 4" key="1">
    <citation type="submission" date="2017-02" db="EMBL/GenBank/DDBJ databases">
        <authorList>
            <person name="Peterson S.W."/>
        </authorList>
    </citation>
    <scope>NUCLEOTIDE SEQUENCE [LARGE SCALE GENOMIC DNA]</scope>
    <source>
        <strain evidence="3 4">DSM 25262</strain>
    </source>
</reference>
<protein>
    <submittedName>
        <fullName evidence="3">Periplasmic chaperone for outer membrane proteins Skp</fullName>
    </submittedName>
</protein>
<dbReference type="GO" id="GO:0005829">
    <property type="term" value="C:cytosol"/>
    <property type="evidence" value="ECO:0007669"/>
    <property type="project" value="TreeGrafter"/>
</dbReference>
<evidence type="ECO:0000313" key="3">
    <source>
        <dbReference type="EMBL" id="SKC75423.1"/>
    </source>
</evidence>
<dbReference type="AlphaFoldDB" id="A0A1T5LHF9"/>
<dbReference type="PANTHER" id="PTHR35089">
    <property type="entry name" value="CHAPERONE PROTEIN SKP"/>
    <property type="match status" value="1"/>
</dbReference>
<keyword evidence="2" id="KW-0732">Signal</keyword>
<name>A0A1T5LHF9_9BACT</name>
<evidence type="ECO:0000256" key="2">
    <source>
        <dbReference type="ARBA" id="ARBA00022729"/>
    </source>
</evidence>
<keyword evidence="4" id="KW-1185">Reference proteome</keyword>
<sequence>MRVYLITIIFLIFGPTFVKAQRFGYIDTDYILNKMPEYKKAQDEIGQLSEAWEKEIQDMSKKIESMYSALQAEQVLLTEEMRKDRTTAIQKKEAEMKEYQKKVFGFGGLFFLKKQELIKPIQDKVWDAVDKAAKQNNLAIVFDKAGELVMIYTDPRYDYTDFVLDELGLGDPNDKIKN</sequence>
<dbReference type="RefSeq" id="WP_079687786.1">
    <property type="nucleotide sequence ID" value="NZ_FUZU01000002.1"/>
</dbReference>
<dbReference type="PANTHER" id="PTHR35089:SF1">
    <property type="entry name" value="CHAPERONE PROTEIN SKP"/>
    <property type="match status" value="1"/>
</dbReference>
<dbReference type="InterPro" id="IPR024930">
    <property type="entry name" value="Skp_dom_sf"/>
</dbReference>
<dbReference type="Proteomes" id="UP000190961">
    <property type="component" value="Unassembled WGS sequence"/>
</dbReference>
<comment type="similarity">
    <text evidence="1">Belongs to the Skp family.</text>
</comment>
<dbReference type="SMART" id="SM00935">
    <property type="entry name" value="OmpH"/>
    <property type="match status" value="1"/>
</dbReference>
<dbReference type="STRING" id="688867.SAMN05660236_3245"/>
<proteinExistence type="inferred from homology"/>
<organism evidence="3 4">
    <name type="scientific">Ohtaekwangia koreensis</name>
    <dbReference type="NCBI Taxonomy" id="688867"/>
    <lineage>
        <taxon>Bacteria</taxon>
        <taxon>Pseudomonadati</taxon>
        <taxon>Bacteroidota</taxon>
        <taxon>Cytophagia</taxon>
        <taxon>Cytophagales</taxon>
        <taxon>Fulvivirgaceae</taxon>
        <taxon>Ohtaekwangia</taxon>
    </lineage>
</organism>
<dbReference type="EMBL" id="FUZU01000002">
    <property type="protein sequence ID" value="SKC75423.1"/>
    <property type="molecule type" value="Genomic_DNA"/>
</dbReference>
<dbReference type="OrthoDB" id="9788552at2"/>
<dbReference type="Gene3D" id="3.30.910.20">
    <property type="entry name" value="Skp domain"/>
    <property type="match status" value="1"/>
</dbReference>
<evidence type="ECO:0000313" key="4">
    <source>
        <dbReference type="Proteomes" id="UP000190961"/>
    </source>
</evidence>
<dbReference type="InterPro" id="IPR005632">
    <property type="entry name" value="Chaperone_Skp"/>
</dbReference>
<accession>A0A1T5LHF9</accession>
<dbReference type="GO" id="GO:0050821">
    <property type="term" value="P:protein stabilization"/>
    <property type="evidence" value="ECO:0007669"/>
    <property type="project" value="TreeGrafter"/>
</dbReference>